<dbReference type="GO" id="GO:0007052">
    <property type="term" value="P:mitotic spindle organization"/>
    <property type="evidence" value="ECO:0007669"/>
    <property type="project" value="TreeGrafter"/>
</dbReference>
<evidence type="ECO:0000256" key="6">
    <source>
        <dbReference type="ARBA" id="ARBA00023110"/>
    </source>
</evidence>
<dbReference type="SUPFAM" id="SSF140984">
    <property type="entry name" value="PTPA-like"/>
    <property type="match status" value="1"/>
</dbReference>
<keyword evidence="6 10" id="KW-0697">Rotamase</keyword>
<comment type="catalytic activity">
    <reaction evidence="1 10">
        <text>[protein]-peptidylproline (omega=180) = [protein]-peptidylproline (omega=0)</text>
        <dbReference type="Rhea" id="RHEA:16237"/>
        <dbReference type="Rhea" id="RHEA-COMP:10747"/>
        <dbReference type="Rhea" id="RHEA-COMP:10748"/>
        <dbReference type="ChEBI" id="CHEBI:83833"/>
        <dbReference type="ChEBI" id="CHEBI:83834"/>
        <dbReference type="EC" id="5.2.1.8"/>
    </reaction>
</comment>
<dbReference type="Gene3D" id="1.20.120.1150">
    <property type="match status" value="1"/>
</dbReference>
<dbReference type="FunFam" id="1.20.120.1150:FF:000003">
    <property type="entry name" value="Serine/threonine-protein phosphatase 2A activator"/>
    <property type="match status" value="1"/>
</dbReference>
<dbReference type="GO" id="GO:0005737">
    <property type="term" value="C:cytoplasm"/>
    <property type="evidence" value="ECO:0007669"/>
    <property type="project" value="UniProtKB-SubCell"/>
</dbReference>
<evidence type="ECO:0000256" key="9">
    <source>
        <dbReference type="ARBA" id="ARBA00025287"/>
    </source>
</evidence>
<evidence type="ECO:0000256" key="7">
    <source>
        <dbReference type="ARBA" id="ARBA00023235"/>
    </source>
</evidence>
<dbReference type="GO" id="GO:0005634">
    <property type="term" value="C:nucleus"/>
    <property type="evidence" value="ECO:0007669"/>
    <property type="project" value="UniProtKB-SubCell"/>
</dbReference>
<dbReference type="PANTHER" id="PTHR10012">
    <property type="entry name" value="SERINE/THREONINE-PROTEIN PHOSPHATASE 2A REGULATORY SUBUNIT B"/>
    <property type="match status" value="1"/>
</dbReference>
<dbReference type="Proteomes" id="UP001365542">
    <property type="component" value="Unassembled WGS sequence"/>
</dbReference>
<evidence type="ECO:0000256" key="8">
    <source>
        <dbReference type="ARBA" id="ARBA00023242"/>
    </source>
</evidence>
<dbReference type="Pfam" id="PF03095">
    <property type="entry name" value="PTPA"/>
    <property type="match status" value="1"/>
</dbReference>
<evidence type="ECO:0000256" key="2">
    <source>
        <dbReference type="ARBA" id="ARBA00004123"/>
    </source>
</evidence>
<dbReference type="PANTHER" id="PTHR10012:SF3">
    <property type="entry name" value="SERINE_THREONINE-PROTEIN PHOSPHATASE 2A ACTIVATOR 1"/>
    <property type="match status" value="1"/>
</dbReference>
<dbReference type="GO" id="GO:0003755">
    <property type="term" value="F:peptidyl-prolyl cis-trans isomerase activity"/>
    <property type="evidence" value="ECO:0007669"/>
    <property type="project" value="UniProtKB-KW"/>
</dbReference>
<protein>
    <recommendedName>
        <fullName evidence="10">Serine/threonine-protein phosphatase 2A activator</fullName>
        <ecNumber evidence="10">5.2.1.8</ecNumber>
    </recommendedName>
    <alternativeName>
        <fullName evidence="10">Phosphotyrosyl phosphatase activator</fullName>
    </alternativeName>
</protein>
<dbReference type="CDD" id="cd04087">
    <property type="entry name" value="PTPA"/>
    <property type="match status" value="1"/>
</dbReference>
<dbReference type="AlphaFoldDB" id="A0AAV9XBM4"/>
<evidence type="ECO:0000256" key="1">
    <source>
        <dbReference type="ARBA" id="ARBA00000971"/>
    </source>
</evidence>
<feature type="compositionally biased region" description="Polar residues" evidence="11">
    <location>
        <begin position="399"/>
        <end position="411"/>
    </location>
</feature>
<feature type="region of interest" description="Disordered" evidence="11">
    <location>
        <begin position="348"/>
        <end position="441"/>
    </location>
</feature>
<reference evidence="12 13" key="1">
    <citation type="submission" date="2019-10" db="EMBL/GenBank/DDBJ databases">
        <authorList>
            <person name="Palmer J.M."/>
        </authorList>
    </citation>
    <scope>NUCLEOTIDE SEQUENCE [LARGE SCALE GENOMIC DNA]</scope>
    <source>
        <strain evidence="12 13">TWF694</strain>
    </source>
</reference>
<accession>A0AAV9XBM4</accession>
<dbReference type="InterPro" id="IPR004327">
    <property type="entry name" value="Phstyr_phstse_ac"/>
</dbReference>
<feature type="region of interest" description="Disordered" evidence="11">
    <location>
        <begin position="480"/>
        <end position="524"/>
    </location>
</feature>
<comment type="subcellular location">
    <subcellularLocation>
        <location evidence="3 10">Cytoplasm</location>
    </subcellularLocation>
    <subcellularLocation>
        <location evidence="2">Nucleus</location>
    </subcellularLocation>
</comment>
<evidence type="ECO:0000256" key="11">
    <source>
        <dbReference type="SAM" id="MobiDB-lite"/>
    </source>
</evidence>
<dbReference type="GO" id="GO:0000159">
    <property type="term" value="C:protein phosphatase type 2A complex"/>
    <property type="evidence" value="ECO:0007669"/>
    <property type="project" value="TreeGrafter"/>
</dbReference>
<name>A0AAV9XBM4_9PEZI</name>
<evidence type="ECO:0000256" key="10">
    <source>
        <dbReference type="RuleBase" id="RU361210"/>
    </source>
</evidence>
<evidence type="ECO:0000256" key="3">
    <source>
        <dbReference type="ARBA" id="ARBA00004496"/>
    </source>
</evidence>
<sequence>MAETLAIDVSSHTFHSPRKLINNNEDLPYFLQSKAHHLIVAFIQHFSEAITPRGSDTKSTESRFANSDSFVVSEPVGQIIELLKTIHALIDEVPPVDGPRRFGNVAFRTWYSTLEQRSSDLLKTHLPPHIANAQAKSDGASPMEELSVYLLGGFGSAQRLDYGTGHELSFFAFLCGIWVLGGFETGRDELALIFKAFDAYLAIVRKLVITYNLEPAGSHGVWGLDDHSFLPYIFGSAQLAATPEGMGPPAPGSIVEENTVTRERNRNLYFGAIGFIRDVKKGPFWEHSPYLYDISGAIGGWKKINQGMMKMYAAEVLGKFPVVQHFPFGSIFSWELVEGSRLPARIPTDSLTSTTSPASSTAMPTPSVIPTASEGTKAPWSTLPSDSSKPLSAVPPTTRMRTATPISQGNPANRIISPLRGPSSMGPPARPTISPPPNITLNPETTTTVPVPGGFAPAIGGIAVTTAPWAKPPTGPSGIGKGSGGGEAAAMNPVGFDASPDSPTSTENPARRVRSGSVTVASTGSLAGGKVTEYTNIKNSETDNEEK</sequence>
<evidence type="ECO:0000313" key="12">
    <source>
        <dbReference type="EMBL" id="KAK6539051.1"/>
    </source>
</evidence>
<evidence type="ECO:0000313" key="13">
    <source>
        <dbReference type="Proteomes" id="UP001365542"/>
    </source>
</evidence>
<keyword evidence="5 10" id="KW-0963">Cytoplasm</keyword>
<comment type="caution">
    <text evidence="12">The sequence shown here is derived from an EMBL/GenBank/DDBJ whole genome shotgun (WGS) entry which is preliminary data.</text>
</comment>
<keyword evidence="8" id="KW-0539">Nucleus</keyword>
<evidence type="ECO:0000256" key="4">
    <source>
        <dbReference type="ARBA" id="ARBA00011019"/>
    </source>
</evidence>
<proteinExistence type="inferred from homology"/>
<comment type="function">
    <text evidence="9">PPIases accelerate the folding of proteins. It catalyzes the cis-trans isomerization of proline imidic peptide bonds in oligopeptides. Acts as a regulatory subunit for PP2A-like phosphatases modulating their activity or substrate specificity, probably by inducing a conformational change in the catalytic subunit, a direct target of the PPIase. Can reactivate inactive phosphatase PP2A-phosphatase methylesterase complexes (PP2Ai) in presence of ATP and Mg(2+) by dissociating the inactive form from the complex.</text>
</comment>
<gene>
    <name evidence="12" type="primary">RRD1</name>
    <name evidence="12" type="ORF">TWF694_010596</name>
</gene>
<dbReference type="GO" id="GO:0008160">
    <property type="term" value="F:protein tyrosine phosphatase activator activity"/>
    <property type="evidence" value="ECO:0007669"/>
    <property type="project" value="TreeGrafter"/>
</dbReference>
<feature type="compositionally biased region" description="Pro residues" evidence="11">
    <location>
        <begin position="428"/>
        <end position="438"/>
    </location>
</feature>
<dbReference type="InterPro" id="IPR043170">
    <property type="entry name" value="PTPA_C_lid"/>
</dbReference>
<dbReference type="InterPro" id="IPR037218">
    <property type="entry name" value="PTPA_sf"/>
</dbReference>
<keyword evidence="7 10" id="KW-0413">Isomerase</keyword>
<dbReference type="EMBL" id="JAVHJO010000007">
    <property type="protein sequence ID" value="KAK6539051.1"/>
    <property type="molecule type" value="Genomic_DNA"/>
</dbReference>
<evidence type="ECO:0000256" key="5">
    <source>
        <dbReference type="ARBA" id="ARBA00022490"/>
    </source>
</evidence>
<organism evidence="12 13">
    <name type="scientific">Orbilia ellipsospora</name>
    <dbReference type="NCBI Taxonomy" id="2528407"/>
    <lineage>
        <taxon>Eukaryota</taxon>
        <taxon>Fungi</taxon>
        <taxon>Dikarya</taxon>
        <taxon>Ascomycota</taxon>
        <taxon>Pezizomycotina</taxon>
        <taxon>Orbiliomycetes</taxon>
        <taxon>Orbiliales</taxon>
        <taxon>Orbiliaceae</taxon>
        <taxon>Orbilia</taxon>
    </lineage>
</organism>
<dbReference type="EC" id="5.2.1.8" evidence="10"/>
<keyword evidence="13" id="KW-1185">Reference proteome</keyword>
<feature type="compositionally biased region" description="Low complexity" evidence="11">
    <location>
        <begin position="348"/>
        <end position="366"/>
    </location>
</feature>
<comment type="similarity">
    <text evidence="4 10">Belongs to the PTPA-type PPIase family.</text>
</comment>